<name>A0AAN8WNC5_HALRR</name>
<dbReference type="AlphaFoldDB" id="A0AAN8WNC5"/>
<protein>
    <submittedName>
        <fullName evidence="2">Uncharacterized protein</fullName>
    </submittedName>
</protein>
<feature type="compositionally biased region" description="Basic and acidic residues" evidence="1">
    <location>
        <begin position="60"/>
        <end position="73"/>
    </location>
</feature>
<organism evidence="2 3">
    <name type="scientific">Halocaridina rubra</name>
    <name type="common">Hawaiian red shrimp</name>
    <dbReference type="NCBI Taxonomy" id="373956"/>
    <lineage>
        <taxon>Eukaryota</taxon>
        <taxon>Metazoa</taxon>
        <taxon>Ecdysozoa</taxon>
        <taxon>Arthropoda</taxon>
        <taxon>Crustacea</taxon>
        <taxon>Multicrustacea</taxon>
        <taxon>Malacostraca</taxon>
        <taxon>Eumalacostraca</taxon>
        <taxon>Eucarida</taxon>
        <taxon>Decapoda</taxon>
        <taxon>Pleocyemata</taxon>
        <taxon>Caridea</taxon>
        <taxon>Atyoidea</taxon>
        <taxon>Atyidae</taxon>
        <taxon>Halocaridina</taxon>
    </lineage>
</organism>
<keyword evidence="3" id="KW-1185">Reference proteome</keyword>
<sequence>MKTLIHEHENFDPRIVSNSEAKLIETDSSFGWCLKTGYDTMTPKPQQQSVIPTEVLTMHDEMTDARKPIESFKKQTTSMAR</sequence>
<reference evidence="2 3" key="1">
    <citation type="submission" date="2023-11" db="EMBL/GenBank/DDBJ databases">
        <title>Halocaridina rubra genome assembly.</title>
        <authorList>
            <person name="Smith C."/>
        </authorList>
    </citation>
    <scope>NUCLEOTIDE SEQUENCE [LARGE SCALE GENOMIC DNA]</scope>
    <source>
        <strain evidence="2">EP-1</strain>
        <tissue evidence="2">Whole</tissue>
    </source>
</reference>
<dbReference type="Proteomes" id="UP001381693">
    <property type="component" value="Unassembled WGS sequence"/>
</dbReference>
<gene>
    <name evidence="2" type="ORF">SK128_024631</name>
</gene>
<comment type="caution">
    <text evidence="2">The sequence shown here is derived from an EMBL/GenBank/DDBJ whole genome shotgun (WGS) entry which is preliminary data.</text>
</comment>
<feature type="region of interest" description="Disordered" evidence="1">
    <location>
        <begin position="60"/>
        <end position="81"/>
    </location>
</feature>
<accession>A0AAN8WNC5</accession>
<evidence type="ECO:0000313" key="2">
    <source>
        <dbReference type="EMBL" id="KAK7065193.1"/>
    </source>
</evidence>
<evidence type="ECO:0000256" key="1">
    <source>
        <dbReference type="SAM" id="MobiDB-lite"/>
    </source>
</evidence>
<dbReference type="EMBL" id="JAXCGZ010020858">
    <property type="protein sequence ID" value="KAK7065193.1"/>
    <property type="molecule type" value="Genomic_DNA"/>
</dbReference>
<proteinExistence type="predicted"/>
<evidence type="ECO:0000313" key="3">
    <source>
        <dbReference type="Proteomes" id="UP001381693"/>
    </source>
</evidence>